<protein>
    <submittedName>
        <fullName evidence="1">Uncharacterized protein</fullName>
    </submittedName>
</protein>
<organism evidence="1">
    <name type="scientific">Arundo donax</name>
    <name type="common">Giant reed</name>
    <name type="synonym">Donax arundinaceus</name>
    <dbReference type="NCBI Taxonomy" id="35708"/>
    <lineage>
        <taxon>Eukaryota</taxon>
        <taxon>Viridiplantae</taxon>
        <taxon>Streptophyta</taxon>
        <taxon>Embryophyta</taxon>
        <taxon>Tracheophyta</taxon>
        <taxon>Spermatophyta</taxon>
        <taxon>Magnoliopsida</taxon>
        <taxon>Liliopsida</taxon>
        <taxon>Poales</taxon>
        <taxon>Poaceae</taxon>
        <taxon>PACMAD clade</taxon>
        <taxon>Arundinoideae</taxon>
        <taxon>Arundineae</taxon>
        <taxon>Arundo</taxon>
    </lineage>
</organism>
<proteinExistence type="predicted"/>
<name>A0A0A9EB25_ARUDO</name>
<evidence type="ECO:0000313" key="1">
    <source>
        <dbReference type="EMBL" id="JAD96238.1"/>
    </source>
</evidence>
<dbReference type="AlphaFoldDB" id="A0A0A9EB25"/>
<sequence length="57" mass="6631">MYVKSSLQCNTQVDLYCCVSDHKNQTRIHAKESAIIYNLSGSRRRTRAVWYVHPSSK</sequence>
<reference evidence="1" key="2">
    <citation type="journal article" date="2015" name="Data Brief">
        <title>Shoot transcriptome of the giant reed, Arundo donax.</title>
        <authorList>
            <person name="Barrero R.A."/>
            <person name="Guerrero F.D."/>
            <person name="Moolhuijzen P."/>
            <person name="Goolsby J.A."/>
            <person name="Tidwell J."/>
            <person name="Bellgard S.E."/>
            <person name="Bellgard M.I."/>
        </authorList>
    </citation>
    <scope>NUCLEOTIDE SEQUENCE</scope>
    <source>
        <tissue evidence="1">Shoot tissue taken approximately 20 cm above the soil surface</tissue>
    </source>
</reference>
<accession>A0A0A9EB25</accession>
<reference evidence="1" key="1">
    <citation type="submission" date="2014-09" db="EMBL/GenBank/DDBJ databases">
        <authorList>
            <person name="Magalhaes I.L.F."/>
            <person name="Oliveira U."/>
            <person name="Santos F.R."/>
            <person name="Vidigal T.H.D.A."/>
            <person name="Brescovit A.D."/>
            <person name="Santos A.J."/>
        </authorList>
    </citation>
    <scope>NUCLEOTIDE SEQUENCE</scope>
    <source>
        <tissue evidence="1">Shoot tissue taken approximately 20 cm above the soil surface</tissue>
    </source>
</reference>
<dbReference type="EMBL" id="GBRH01201657">
    <property type="protein sequence ID" value="JAD96238.1"/>
    <property type="molecule type" value="Transcribed_RNA"/>
</dbReference>